<feature type="compositionally biased region" description="Basic residues" evidence="1">
    <location>
        <begin position="66"/>
        <end position="79"/>
    </location>
</feature>
<feature type="compositionally biased region" description="Low complexity" evidence="1">
    <location>
        <begin position="301"/>
        <end position="324"/>
    </location>
</feature>
<reference evidence="4 5" key="1">
    <citation type="journal article" date="2023" name="Science">
        <title>Elucidation of the pathway for biosynthesis of saponin adjuvants from the soapbark tree.</title>
        <authorList>
            <person name="Reed J."/>
            <person name="Orme A."/>
            <person name="El-Demerdash A."/>
            <person name="Owen C."/>
            <person name="Martin L.B.B."/>
            <person name="Misra R.C."/>
            <person name="Kikuchi S."/>
            <person name="Rejzek M."/>
            <person name="Martin A.C."/>
            <person name="Harkess A."/>
            <person name="Leebens-Mack J."/>
            <person name="Louveau T."/>
            <person name="Stephenson M.J."/>
            <person name="Osbourn A."/>
        </authorList>
    </citation>
    <scope>NUCLEOTIDE SEQUENCE [LARGE SCALE GENOMIC DNA]</scope>
    <source>
        <strain evidence="4">S10</strain>
    </source>
</reference>
<protein>
    <submittedName>
        <fullName evidence="4">Low-temperature-induced protein</fullName>
    </submittedName>
</protein>
<feature type="compositionally biased region" description="Polar residues" evidence="1">
    <location>
        <begin position="162"/>
        <end position="200"/>
    </location>
</feature>
<comment type="caution">
    <text evidence="4">The sequence shown here is derived from an EMBL/GenBank/DDBJ whole genome shotgun (WGS) entry which is preliminary data.</text>
</comment>
<dbReference type="PANTHER" id="PTHR33836">
    <property type="entry name" value="LOW-TEMPERATURE-INDUCED 65 KDA PROTEIN-RELATED"/>
    <property type="match status" value="1"/>
</dbReference>
<dbReference type="EMBL" id="JARAOO010000001">
    <property type="protein sequence ID" value="KAJ7980815.1"/>
    <property type="molecule type" value="Genomic_DNA"/>
</dbReference>
<feature type="compositionally biased region" description="Low complexity" evidence="1">
    <location>
        <begin position="401"/>
        <end position="411"/>
    </location>
</feature>
<dbReference type="AlphaFoldDB" id="A0AAD7VM95"/>
<dbReference type="Pfam" id="PF23399">
    <property type="entry name" value="LTI65_PGEED"/>
    <property type="match status" value="1"/>
</dbReference>
<feature type="compositionally biased region" description="Polar residues" evidence="1">
    <location>
        <begin position="363"/>
        <end position="373"/>
    </location>
</feature>
<feature type="compositionally biased region" description="Low complexity" evidence="1">
    <location>
        <begin position="30"/>
        <end position="41"/>
    </location>
</feature>
<accession>A0AAD7VM95</accession>
<dbReference type="InterPro" id="IPR037491">
    <property type="entry name" value="LTI78/LTI65"/>
</dbReference>
<feature type="domain" description="LTI65/LTI78 N-terminal" evidence="3">
    <location>
        <begin position="53"/>
        <end position="115"/>
    </location>
</feature>
<evidence type="ECO:0000259" key="2">
    <source>
        <dbReference type="Pfam" id="PF23399"/>
    </source>
</evidence>
<dbReference type="KEGG" id="qsa:O6P43_000174"/>
<organism evidence="4 5">
    <name type="scientific">Quillaja saponaria</name>
    <name type="common">Soap bark tree</name>
    <dbReference type="NCBI Taxonomy" id="32244"/>
    <lineage>
        <taxon>Eukaryota</taxon>
        <taxon>Viridiplantae</taxon>
        <taxon>Streptophyta</taxon>
        <taxon>Embryophyta</taxon>
        <taxon>Tracheophyta</taxon>
        <taxon>Spermatophyta</taxon>
        <taxon>Magnoliopsida</taxon>
        <taxon>eudicotyledons</taxon>
        <taxon>Gunneridae</taxon>
        <taxon>Pentapetalae</taxon>
        <taxon>rosids</taxon>
        <taxon>fabids</taxon>
        <taxon>Fabales</taxon>
        <taxon>Quillajaceae</taxon>
        <taxon>Quillaja</taxon>
    </lineage>
</organism>
<evidence type="ECO:0000259" key="3">
    <source>
        <dbReference type="Pfam" id="PF23403"/>
    </source>
</evidence>
<dbReference type="InterPro" id="IPR056605">
    <property type="entry name" value="LTI65_LTI78_N"/>
</dbReference>
<feature type="region of interest" description="Disordered" evidence="1">
    <location>
        <begin position="395"/>
        <end position="435"/>
    </location>
</feature>
<feature type="compositionally biased region" description="Basic and acidic residues" evidence="1">
    <location>
        <begin position="1"/>
        <end position="12"/>
    </location>
</feature>
<dbReference type="GO" id="GO:0009737">
    <property type="term" value="P:response to abscisic acid"/>
    <property type="evidence" value="ECO:0007669"/>
    <property type="project" value="InterPro"/>
</dbReference>
<feature type="compositionally biased region" description="Polar residues" evidence="1">
    <location>
        <begin position="254"/>
        <end position="270"/>
    </location>
</feature>
<evidence type="ECO:0000256" key="1">
    <source>
        <dbReference type="SAM" id="MobiDB-lite"/>
    </source>
</evidence>
<feature type="domain" description="LTI65/LTI78 PGEED repeat" evidence="2">
    <location>
        <begin position="339"/>
        <end position="369"/>
    </location>
</feature>
<dbReference type="Proteomes" id="UP001163823">
    <property type="component" value="Chromosome 1"/>
</dbReference>
<feature type="region of interest" description="Disordered" evidence="1">
    <location>
        <begin position="1"/>
        <end position="102"/>
    </location>
</feature>
<dbReference type="Pfam" id="PF23403">
    <property type="entry name" value="LTI65_LTI78_N"/>
    <property type="match status" value="1"/>
</dbReference>
<sequence length="435" mass="46681">MAQLDRTHRYADHTPTVEQLLRGGESARWSPNSSSSSSPLSMRDLGLEDDHGHHQKKSSVLTKVKEKAKKLRHTLSKKRHGDEDGNVTPSLGVSLEDYEEEEDAEYLGAPMYESELAPEEYRANARQHPRAIPFISEKHVLTSSVKEGVGKTSQEKPHSPNRRATQAATANLSPKATAQAMTSKPLSPNNKATQAATVKLSSPEKATAQAMTSKPPSPNKTATQVATAKLLSPNKATAQAMTSEPLSPHKIRTETASSNPHDPNKTITETVTEKLAPAYATVSDATHAIASKIQSLTISNPAAEQPSSVPAAQQPSLAPAAPQSGMHANSSDKMWDKGDKGVSIKEYVMNESEPGEDERAPSQVISEAISTRRTPGDAGVVEKVREAVTSLLRIDEPSRNTATHSATSTSSQIPVSTSANEIVEEENHGRILQAN</sequence>
<dbReference type="PANTHER" id="PTHR33836:SF7">
    <property type="entry name" value="LOW-TEMPERATURE-INDUCED PROTEIN"/>
    <property type="match status" value="1"/>
</dbReference>
<feature type="region of interest" description="Disordered" evidence="1">
    <location>
        <begin position="301"/>
        <end position="377"/>
    </location>
</feature>
<gene>
    <name evidence="4" type="ORF">O6P43_000174</name>
</gene>
<name>A0AAD7VM95_QUISA</name>
<feature type="compositionally biased region" description="Polar residues" evidence="1">
    <location>
        <begin position="209"/>
        <end position="226"/>
    </location>
</feature>
<dbReference type="InterPro" id="IPR057059">
    <property type="entry name" value="LTI65/LTI78_PGEED"/>
</dbReference>
<feature type="compositionally biased region" description="Basic and acidic residues" evidence="1">
    <location>
        <begin position="333"/>
        <end position="343"/>
    </location>
</feature>
<keyword evidence="5" id="KW-1185">Reference proteome</keyword>
<evidence type="ECO:0000313" key="5">
    <source>
        <dbReference type="Proteomes" id="UP001163823"/>
    </source>
</evidence>
<feature type="compositionally biased region" description="Polar residues" evidence="1">
    <location>
        <begin position="234"/>
        <end position="245"/>
    </location>
</feature>
<evidence type="ECO:0000313" key="4">
    <source>
        <dbReference type="EMBL" id="KAJ7980815.1"/>
    </source>
</evidence>
<proteinExistence type="predicted"/>
<feature type="region of interest" description="Disordered" evidence="1">
    <location>
        <begin position="143"/>
        <end position="271"/>
    </location>
</feature>